<gene>
    <name evidence="2" type="ORF">GO816_14665</name>
</gene>
<dbReference type="InterPro" id="IPR000601">
    <property type="entry name" value="PKD_dom"/>
</dbReference>
<dbReference type="InterPro" id="IPR022409">
    <property type="entry name" value="PKD/Chitinase_dom"/>
</dbReference>
<dbReference type="InterPro" id="IPR013783">
    <property type="entry name" value="Ig-like_fold"/>
</dbReference>
<organism evidence="2 3">
    <name type="scientific">Mucilaginibacter aquatilis</name>
    <dbReference type="NCBI Taxonomy" id="1517760"/>
    <lineage>
        <taxon>Bacteria</taxon>
        <taxon>Pseudomonadati</taxon>
        <taxon>Bacteroidota</taxon>
        <taxon>Sphingobacteriia</taxon>
        <taxon>Sphingobacteriales</taxon>
        <taxon>Sphingobacteriaceae</taxon>
        <taxon>Mucilaginibacter</taxon>
    </lineage>
</organism>
<proteinExistence type="predicted"/>
<reference evidence="2 3" key="1">
    <citation type="submission" date="2019-12" db="EMBL/GenBank/DDBJ databases">
        <title>Mucilaginibacter sp. HME9299 genome sequencing and assembly.</title>
        <authorList>
            <person name="Kang H."/>
            <person name="Kim H."/>
            <person name="Joh K."/>
        </authorList>
    </citation>
    <scope>NUCLEOTIDE SEQUENCE [LARGE SCALE GENOMIC DNA]</scope>
    <source>
        <strain evidence="2 3">HME9299</strain>
    </source>
</reference>
<dbReference type="InterPro" id="IPR035986">
    <property type="entry name" value="PKD_dom_sf"/>
</dbReference>
<sequence length="216" mass="23328">MKNLSTWACCAILLLSACKKEKIQPDFSLTKSNYYLNEPVLFDNKSVNASSYTWDFGDGTTSSETSPIHNYTKGGVFQVKLSAGDKNIVKSVRIYPGTSSYQVVNQTTSSVPLASFGLDAGNNLQDFKDHGTMIPNAKSDTAYTIYTQVGIGGYIGSKAFIAIQPYTMTKFGHSTIAINNNTQIYMGTSVQATAISVKNKVPQAAKSIADVITDSK</sequence>
<dbReference type="CDD" id="cd00146">
    <property type="entry name" value="PKD"/>
    <property type="match status" value="1"/>
</dbReference>
<dbReference type="SMART" id="SM00089">
    <property type="entry name" value="PKD"/>
    <property type="match status" value="1"/>
</dbReference>
<accession>A0A6I4IFQ6</accession>
<dbReference type="PROSITE" id="PS51257">
    <property type="entry name" value="PROKAR_LIPOPROTEIN"/>
    <property type="match status" value="1"/>
</dbReference>
<dbReference type="Pfam" id="PF18911">
    <property type="entry name" value="PKD_4"/>
    <property type="match status" value="1"/>
</dbReference>
<protein>
    <submittedName>
        <fullName evidence="2">PKD domain-containing protein</fullName>
    </submittedName>
</protein>
<dbReference type="Proteomes" id="UP000434850">
    <property type="component" value="Unassembled WGS sequence"/>
</dbReference>
<comment type="caution">
    <text evidence="2">The sequence shown here is derived from an EMBL/GenBank/DDBJ whole genome shotgun (WGS) entry which is preliminary data.</text>
</comment>
<evidence type="ECO:0000313" key="2">
    <source>
        <dbReference type="EMBL" id="MVN92376.1"/>
    </source>
</evidence>
<name>A0A6I4IFQ6_9SPHI</name>
<evidence type="ECO:0000259" key="1">
    <source>
        <dbReference type="PROSITE" id="PS50093"/>
    </source>
</evidence>
<dbReference type="PROSITE" id="PS50093">
    <property type="entry name" value="PKD"/>
    <property type="match status" value="1"/>
</dbReference>
<dbReference type="Gene3D" id="2.60.40.10">
    <property type="entry name" value="Immunoglobulins"/>
    <property type="match status" value="1"/>
</dbReference>
<dbReference type="RefSeq" id="WP_157542694.1">
    <property type="nucleotide sequence ID" value="NZ_WQLA01000006.1"/>
</dbReference>
<dbReference type="OrthoDB" id="610082at2"/>
<dbReference type="SUPFAM" id="SSF49299">
    <property type="entry name" value="PKD domain"/>
    <property type="match status" value="1"/>
</dbReference>
<keyword evidence="3" id="KW-1185">Reference proteome</keyword>
<dbReference type="EMBL" id="WQLA01000006">
    <property type="protein sequence ID" value="MVN92376.1"/>
    <property type="molecule type" value="Genomic_DNA"/>
</dbReference>
<dbReference type="AlphaFoldDB" id="A0A6I4IFQ6"/>
<evidence type="ECO:0000313" key="3">
    <source>
        <dbReference type="Proteomes" id="UP000434850"/>
    </source>
</evidence>
<feature type="domain" description="PKD" evidence="1">
    <location>
        <begin position="41"/>
        <end position="85"/>
    </location>
</feature>